<protein>
    <submittedName>
        <fullName evidence="1">Uncharacterized protein</fullName>
    </submittedName>
</protein>
<name>A0ABR8MLT5_9ACTN</name>
<organism evidence="1 2">
    <name type="scientific">Nocardioides hwasunensis</name>
    <dbReference type="NCBI Taxonomy" id="397258"/>
    <lineage>
        <taxon>Bacteria</taxon>
        <taxon>Bacillati</taxon>
        <taxon>Actinomycetota</taxon>
        <taxon>Actinomycetes</taxon>
        <taxon>Propionibacteriales</taxon>
        <taxon>Nocardioidaceae</taxon>
        <taxon>Nocardioides</taxon>
    </lineage>
</organism>
<dbReference type="RefSeq" id="WP_191201323.1">
    <property type="nucleotide sequence ID" value="NZ_BAAAPA010000001.1"/>
</dbReference>
<accession>A0ABR8MLT5</accession>
<keyword evidence="2" id="KW-1185">Reference proteome</keyword>
<dbReference type="Proteomes" id="UP000649289">
    <property type="component" value="Unassembled WGS sequence"/>
</dbReference>
<sequence length="223" mass="24095">MAPCSPARVEPADGGPDELGERLATWLEGLGLADQLAGAGLPTYDRAHGAVRWREPGTLEPLDADRLVELDRQLRATGDDPAHGVPIALVRLRRDARVRSDLLDGGWLDYAGVAALRGVSENAARFALHKAADRRAVLLVQNDGATLVPIFQLDAAGDVREELLAVLEPLLASRMDAWRAWIWLTTPVALLGGAVPHEVARNPEEQPVVQRAAVALAERTRTR</sequence>
<reference evidence="1 2" key="1">
    <citation type="submission" date="2020-09" db="EMBL/GenBank/DDBJ databases">
        <title>novel species in genus Nocardioides.</title>
        <authorList>
            <person name="Zhang G."/>
        </authorList>
    </citation>
    <scope>NUCLEOTIDE SEQUENCE [LARGE SCALE GENOMIC DNA]</scope>
    <source>
        <strain evidence="1 2">19197</strain>
    </source>
</reference>
<comment type="caution">
    <text evidence="1">The sequence shown here is derived from an EMBL/GenBank/DDBJ whole genome shotgun (WGS) entry which is preliminary data.</text>
</comment>
<gene>
    <name evidence="1" type="ORF">IEZ25_20430</name>
</gene>
<proteinExistence type="predicted"/>
<evidence type="ECO:0000313" key="2">
    <source>
        <dbReference type="Proteomes" id="UP000649289"/>
    </source>
</evidence>
<evidence type="ECO:0000313" key="1">
    <source>
        <dbReference type="EMBL" id="MBD3916992.1"/>
    </source>
</evidence>
<dbReference type="EMBL" id="JACXYY010000010">
    <property type="protein sequence ID" value="MBD3916992.1"/>
    <property type="molecule type" value="Genomic_DNA"/>
</dbReference>